<dbReference type="AlphaFoldDB" id="A0A1D7QI89"/>
<dbReference type="SUPFAM" id="SSF160631">
    <property type="entry name" value="SMI1/KNR4-like"/>
    <property type="match status" value="1"/>
</dbReference>
<protein>
    <recommendedName>
        <fullName evidence="1">Knr4/Smi1-like domain-containing protein</fullName>
    </recommendedName>
</protein>
<dbReference type="OrthoDB" id="4827574at2"/>
<evidence type="ECO:0000313" key="2">
    <source>
        <dbReference type="EMBL" id="AOM78395.1"/>
    </source>
</evidence>
<dbReference type="InterPro" id="IPR018958">
    <property type="entry name" value="Knr4/Smi1-like_dom"/>
</dbReference>
<dbReference type="Proteomes" id="UP000094313">
    <property type="component" value="Chromosome"/>
</dbReference>
<dbReference type="Pfam" id="PF09346">
    <property type="entry name" value="SMI1_KNR4"/>
    <property type="match status" value="1"/>
</dbReference>
<dbReference type="Gene3D" id="3.40.1580.10">
    <property type="entry name" value="SMI1/KNR4-like"/>
    <property type="match status" value="1"/>
</dbReference>
<proteinExistence type="predicted"/>
<dbReference type="RefSeq" id="WP_069380060.1">
    <property type="nucleotide sequence ID" value="NZ_CP017141.1"/>
</dbReference>
<dbReference type="InterPro" id="IPR037883">
    <property type="entry name" value="Knr4/Smi1-like_sf"/>
</dbReference>
<reference evidence="2 3" key="1">
    <citation type="submission" date="2016-08" db="EMBL/GenBank/DDBJ databases">
        <authorList>
            <person name="Seilhamer J.J."/>
        </authorList>
    </citation>
    <scope>NUCLEOTIDE SEQUENCE [LARGE SCALE GENOMIC DNA]</scope>
    <source>
        <strain evidence="2 3">DX4</strain>
    </source>
</reference>
<feature type="domain" description="Knr4/Smi1-like" evidence="1">
    <location>
        <begin position="18"/>
        <end position="147"/>
    </location>
</feature>
<gene>
    <name evidence="2" type="ORF">BFS30_15145</name>
</gene>
<evidence type="ECO:0000313" key="3">
    <source>
        <dbReference type="Proteomes" id="UP000094313"/>
    </source>
</evidence>
<name>A0A1D7QI89_9SPHI</name>
<accession>A0A1D7QI89</accession>
<evidence type="ECO:0000259" key="1">
    <source>
        <dbReference type="Pfam" id="PF09346"/>
    </source>
</evidence>
<keyword evidence="3" id="KW-1185">Reference proteome</keyword>
<sequence>MDRKDFWDITQPAYGPMLTKELIALAERKLNVRLPQLLIHLLNIKNGGTTLGFALPMIQKTIAGDYLAIEELYGITNDSFLSKPNLLHSSYLIKEWGLPEKQVLILGEGHWWVTLDYRAGEEPTVNWIDAENRQDFILAPTFEAFMSRLETMEKYRPLEQNNRVANNTVIWESFIAEEKLIELDERFLKQVNERRRQKGLPDIKKE</sequence>
<dbReference type="EMBL" id="CP017141">
    <property type="protein sequence ID" value="AOM78395.1"/>
    <property type="molecule type" value="Genomic_DNA"/>
</dbReference>
<dbReference type="KEGG" id="psty:BFS30_15145"/>
<organism evidence="2 3">
    <name type="scientific">Pedobacter steynii</name>
    <dbReference type="NCBI Taxonomy" id="430522"/>
    <lineage>
        <taxon>Bacteria</taxon>
        <taxon>Pseudomonadati</taxon>
        <taxon>Bacteroidota</taxon>
        <taxon>Sphingobacteriia</taxon>
        <taxon>Sphingobacteriales</taxon>
        <taxon>Sphingobacteriaceae</taxon>
        <taxon>Pedobacter</taxon>
    </lineage>
</organism>